<evidence type="ECO:0000313" key="5">
    <source>
        <dbReference type="Proteomes" id="UP001225356"/>
    </source>
</evidence>
<feature type="domain" description="Solute-binding protein family 3/N-terminal" evidence="3">
    <location>
        <begin position="58"/>
        <end position="287"/>
    </location>
</feature>
<dbReference type="SUPFAM" id="SSF53850">
    <property type="entry name" value="Periplasmic binding protein-like II"/>
    <property type="match status" value="1"/>
</dbReference>
<dbReference type="SMART" id="SM00062">
    <property type="entry name" value="PBPb"/>
    <property type="match status" value="1"/>
</dbReference>
<feature type="chain" id="PRO_5045527622" evidence="2">
    <location>
        <begin position="21"/>
        <end position="300"/>
    </location>
</feature>
<dbReference type="InterPro" id="IPR001638">
    <property type="entry name" value="Solute-binding_3/MltF_N"/>
</dbReference>
<dbReference type="PANTHER" id="PTHR35936">
    <property type="entry name" value="MEMBRANE-BOUND LYTIC MUREIN TRANSGLYCOSYLASE F"/>
    <property type="match status" value="1"/>
</dbReference>
<accession>A0ABT9QUX5</accession>
<dbReference type="RefSeq" id="WP_386376388.1">
    <property type="nucleotide sequence ID" value="NZ_JBHUCL010000016.1"/>
</dbReference>
<dbReference type="PANTHER" id="PTHR35936:SF17">
    <property type="entry name" value="ARGININE-BINDING EXTRACELLULAR PROTEIN ARTP"/>
    <property type="match status" value="1"/>
</dbReference>
<protein>
    <submittedName>
        <fullName evidence="4">Polar amino acid transport system substrate-binding protein</fullName>
    </submittedName>
</protein>
<organism evidence="4 5">
    <name type="scientific">Streptosporangium lutulentum</name>
    <dbReference type="NCBI Taxonomy" id="1461250"/>
    <lineage>
        <taxon>Bacteria</taxon>
        <taxon>Bacillati</taxon>
        <taxon>Actinomycetota</taxon>
        <taxon>Actinomycetes</taxon>
        <taxon>Streptosporangiales</taxon>
        <taxon>Streptosporangiaceae</taxon>
        <taxon>Streptosporangium</taxon>
    </lineage>
</organism>
<dbReference type="Pfam" id="PF00497">
    <property type="entry name" value="SBP_bac_3"/>
    <property type="match status" value="1"/>
</dbReference>
<dbReference type="CDD" id="cd01004">
    <property type="entry name" value="PBP2_MidA_like"/>
    <property type="match status" value="1"/>
</dbReference>
<proteinExistence type="predicted"/>
<keyword evidence="1 2" id="KW-0732">Signal</keyword>
<dbReference type="Proteomes" id="UP001225356">
    <property type="component" value="Unassembled WGS sequence"/>
</dbReference>
<keyword evidence="5" id="KW-1185">Reference proteome</keyword>
<comment type="caution">
    <text evidence="4">The sequence shown here is derived from an EMBL/GenBank/DDBJ whole genome shotgun (WGS) entry which is preliminary data.</text>
</comment>
<reference evidence="4 5" key="1">
    <citation type="submission" date="2023-07" db="EMBL/GenBank/DDBJ databases">
        <title>Sequencing the genomes of 1000 actinobacteria strains.</title>
        <authorList>
            <person name="Klenk H.-P."/>
        </authorList>
    </citation>
    <scope>NUCLEOTIDE SEQUENCE [LARGE SCALE GENOMIC DNA]</scope>
    <source>
        <strain evidence="4 5">DSM 46740</strain>
    </source>
</reference>
<gene>
    <name evidence="4" type="ORF">J2853_009025</name>
</gene>
<evidence type="ECO:0000259" key="3">
    <source>
        <dbReference type="SMART" id="SM00062"/>
    </source>
</evidence>
<dbReference type="Gene3D" id="3.40.190.10">
    <property type="entry name" value="Periplasmic binding protein-like II"/>
    <property type="match status" value="2"/>
</dbReference>
<dbReference type="PROSITE" id="PS51257">
    <property type="entry name" value="PROKAR_LIPOPROTEIN"/>
    <property type="match status" value="1"/>
</dbReference>
<dbReference type="EMBL" id="JAUSQU010000001">
    <property type="protein sequence ID" value="MDP9849814.1"/>
    <property type="molecule type" value="Genomic_DNA"/>
</dbReference>
<evidence type="ECO:0000313" key="4">
    <source>
        <dbReference type="EMBL" id="MDP9849814.1"/>
    </source>
</evidence>
<feature type="signal peptide" evidence="2">
    <location>
        <begin position="1"/>
        <end position="20"/>
    </location>
</feature>
<evidence type="ECO:0000256" key="2">
    <source>
        <dbReference type="SAM" id="SignalP"/>
    </source>
</evidence>
<evidence type="ECO:0000256" key="1">
    <source>
        <dbReference type="ARBA" id="ARBA00022729"/>
    </source>
</evidence>
<sequence length="300" mass="31349">MRLKAGVAVALSLAGLLSVAACGGNDPADGKATVAAPAQQKDQGLYDLLPDKIKQSGTLNIAAGHNYPPLVFLDTDNTSITGLEPELMKAIGQVMGVKVTFNQASFDSLIAGVQARRYDLAVQAMLDTPERRGKVTFVDYFKTSSSLLVQEKDAASVASLDDLCGKVTAVEQGTAQVDDAQQQAKKCSAAGKAELKVLVFPDTVGCIQAVSTGRANAFIGGTPTVAYQAGQSGGQMKQVGQPYRFLPYGILVNKEDQSLVKAVQGALQELMDNGSYAKILTKWQVSSGALDKAMVDGGSA</sequence>
<name>A0ABT9QUX5_9ACTN</name>